<dbReference type="PRINTS" id="PR00039">
    <property type="entry name" value="HTHLYSR"/>
</dbReference>
<dbReference type="Gene3D" id="3.40.190.290">
    <property type="match status" value="1"/>
</dbReference>
<dbReference type="InterPro" id="IPR050950">
    <property type="entry name" value="HTH-type_LysR_regulators"/>
</dbReference>
<comment type="caution">
    <text evidence="6">The sequence shown here is derived from an EMBL/GenBank/DDBJ whole genome shotgun (WGS) entry which is preliminary data.</text>
</comment>
<dbReference type="Pfam" id="PF00126">
    <property type="entry name" value="HTH_1"/>
    <property type="match status" value="1"/>
</dbReference>
<reference evidence="6 7" key="1">
    <citation type="submission" date="2020-03" db="EMBL/GenBank/DDBJ databases">
        <title>Genomic Encyclopedia of Type Strains, Phase IV (KMG-IV): sequencing the most valuable type-strain genomes for metagenomic binning, comparative biology and taxonomic classification.</title>
        <authorList>
            <person name="Goeker M."/>
        </authorList>
    </citation>
    <scope>NUCLEOTIDE SEQUENCE [LARGE SCALE GENOMIC DNA]</scope>
    <source>
        <strain evidence="6 7">DSM 103870</strain>
    </source>
</reference>
<gene>
    <name evidence="6" type="ORF">FHS82_003005</name>
</gene>
<dbReference type="PROSITE" id="PS50931">
    <property type="entry name" value="HTH_LYSR"/>
    <property type="match status" value="1"/>
</dbReference>
<dbReference type="EMBL" id="JAASQI010000007">
    <property type="protein sequence ID" value="NIJ59150.1"/>
    <property type="molecule type" value="Genomic_DNA"/>
</dbReference>
<dbReference type="InterPro" id="IPR036388">
    <property type="entry name" value="WH-like_DNA-bd_sf"/>
</dbReference>
<dbReference type="InterPro" id="IPR005119">
    <property type="entry name" value="LysR_subst-bd"/>
</dbReference>
<evidence type="ECO:0000313" key="7">
    <source>
        <dbReference type="Proteomes" id="UP001429580"/>
    </source>
</evidence>
<dbReference type="SUPFAM" id="SSF46785">
    <property type="entry name" value="Winged helix' DNA-binding domain"/>
    <property type="match status" value="1"/>
</dbReference>
<dbReference type="InterPro" id="IPR036390">
    <property type="entry name" value="WH_DNA-bd_sf"/>
</dbReference>
<sequence length="302" mass="32928">MSLARLPIDLGALEAVIAVAETGSFSAAAGLLSISQSAVSSRIRVAEEVLGVELFHRTTRRVILSEHGARLKARAGMALSDLQAIIDEFRDEARLIRGRVNVGATPTVSAIVLPGIVRAFQDTYPGIRVTIYDDFFGMALERVMRGEVDFAIAPYDEHIDNGSLLLEKFLFEEMVVIVPEGHPLAEGDFSLQRMAQYPIVSMPPHSATYHYIHRLFAEHGLSFEPTMQTMHALSSIAITRSGLASAFIPVGLQKICSMHGLVTLRLPDKVLGRSIAIATAPDRSLTPAARALTNLIRISHYC</sequence>
<evidence type="ECO:0000256" key="2">
    <source>
        <dbReference type="ARBA" id="ARBA00023015"/>
    </source>
</evidence>
<dbReference type="RefSeq" id="WP_166954249.1">
    <property type="nucleotide sequence ID" value="NZ_JAASQI010000007.1"/>
</dbReference>
<accession>A0ABX0V442</accession>
<evidence type="ECO:0000256" key="4">
    <source>
        <dbReference type="ARBA" id="ARBA00023163"/>
    </source>
</evidence>
<dbReference type="Pfam" id="PF03466">
    <property type="entry name" value="LysR_substrate"/>
    <property type="match status" value="1"/>
</dbReference>
<dbReference type="Gene3D" id="1.10.10.10">
    <property type="entry name" value="Winged helix-like DNA-binding domain superfamily/Winged helix DNA-binding domain"/>
    <property type="match status" value="1"/>
</dbReference>
<keyword evidence="7" id="KW-1185">Reference proteome</keyword>
<dbReference type="Proteomes" id="UP001429580">
    <property type="component" value="Unassembled WGS sequence"/>
</dbReference>
<keyword evidence="3 6" id="KW-0238">DNA-binding</keyword>
<protein>
    <submittedName>
        <fullName evidence="6">DNA-binding transcriptional LysR family regulator</fullName>
    </submittedName>
</protein>
<dbReference type="PANTHER" id="PTHR30419">
    <property type="entry name" value="HTH-TYPE TRANSCRIPTIONAL REGULATOR YBHD"/>
    <property type="match status" value="1"/>
</dbReference>
<dbReference type="PANTHER" id="PTHR30419:SF8">
    <property type="entry name" value="NITROGEN ASSIMILATION TRANSCRIPTIONAL ACTIVATOR-RELATED"/>
    <property type="match status" value="1"/>
</dbReference>
<evidence type="ECO:0000256" key="1">
    <source>
        <dbReference type="ARBA" id="ARBA00009437"/>
    </source>
</evidence>
<keyword evidence="4" id="KW-0804">Transcription</keyword>
<name>A0ABX0V442_9HYPH</name>
<comment type="similarity">
    <text evidence="1">Belongs to the LysR transcriptional regulatory family.</text>
</comment>
<organism evidence="6 7">
    <name type="scientific">Pseudochelatococcus lubricantis</name>
    <dbReference type="NCBI Taxonomy" id="1538102"/>
    <lineage>
        <taxon>Bacteria</taxon>
        <taxon>Pseudomonadati</taxon>
        <taxon>Pseudomonadota</taxon>
        <taxon>Alphaproteobacteria</taxon>
        <taxon>Hyphomicrobiales</taxon>
        <taxon>Chelatococcaceae</taxon>
        <taxon>Pseudochelatococcus</taxon>
    </lineage>
</organism>
<keyword evidence="2" id="KW-0805">Transcription regulation</keyword>
<proteinExistence type="inferred from homology"/>
<evidence type="ECO:0000259" key="5">
    <source>
        <dbReference type="PROSITE" id="PS50931"/>
    </source>
</evidence>
<evidence type="ECO:0000256" key="3">
    <source>
        <dbReference type="ARBA" id="ARBA00023125"/>
    </source>
</evidence>
<dbReference type="GO" id="GO:0003677">
    <property type="term" value="F:DNA binding"/>
    <property type="evidence" value="ECO:0007669"/>
    <property type="project" value="UniProtKB-KW"/>
</dbReference>
<evidence type="ECO:0000313" key="6">
    <source>
        <dbReference type="EMBL" id="NIJ59150.1"/>
    </source>
</evidence>
<feature type="domain" description="HTH lysR-type" evidence="5">
    <location>
        <begin position="8"/>
        <end position="65"/>
    </location>
</feature>
<dbReference type="InterPro" id="IPR000847">
    <property type="entry name" value="LysR_HTH_N"/>
</dbReference>
<dbReference type="SUPFAM" id="SSF53850">
    <property type="entry name" value="Periplasmic binding protein-like II"/>
    <property type="match status" value="1"/>
</dbReference>